<sequence>MKNKKRKKEKQNGFFKEILIELRDSIFFEVAWNILMFIPRMMIRLIKNIW</sequence>
<proteinExistence type="predicted"/>
<comment type="caution">
    <text evidence="1">The sequence shown here is derived from an EMBL/GenBank/DDBJ whole genome shotgun (WGS) entry which is preliminary data.</text>
</comment>
<reference evidence="1" key="1">
    <citation type="submission" date="2023-06" db="EMBL/GenBank/DDBJ databases">
        <title>Comparative genomics of Bacillaceae isolates and their secondary metabolite potential.</title>
        <authorList>
            <person name="Song L."/>
            <person name="Nielsen L.J."/>
            <person name="Mohite O."/>
            <person name="Xu X."/>
            <person name="Weber T."/>
            <person name="Kovacs A.T."/>
        </authorList>
    </citation>
    <scope>NUCLEOTIDE SEQUENCE</scope>
    <source>
        <strain evidence="1">G1S1</strain>
    </source>
</reference>
<evidence type="ECO:0000313" key="1">
    <source>
        <dbReference type="EMBL" id="MDM5286494.1"/>
    </source>
</evidence>
<dbReference type="Proteomes" id="UP001238973">
    <property type="component" value="Unassembled WGS sequence"/>
</dbReference>
<gene>
    <name evidence="1" type="ORF">QUF85_24730</name>
</gene>
<dbReference type="AlphaFoldDB" id="A0AAJ1QRJ3"/>
<dbReference type="RefSeq" id="WP_164855079.1">
    <property type="nucleotide sequence ID" value="NZ_CP030063.1"/>
</dbReference>
<protein>
    <submittedName>
        <fullName evidence="1">Uncharacterized protein</fullName>
    </submittedName>
</protein>
<dbReference type="EMBL" id="JAUCFI010000003">
    <property type="protein sequence ID" value="MDM5286494.1"/>
    <property type="molecule type" value="Genomic_DNA"/>
</dbReference>
<organism evidence="1 2">
    <name type="scientific">Peribacillus frigoritolerans</name>
    <dbReference type="NCBI Taxonomy" id="450367"/>
    <lineage>
        <taxon>Bacteria</taxon>
        <taxon>Bacillati</taxon>
        <taxon>Bacillota</taxon>
        <taxon>Bacilli</taxon>
        <taxon>Bacillales</taxon>
        <taxon>Bacillaceae</taxon>
        <taxon>Peribacillus</taxon>
    </lineage>
</organism>
<evidence type="ECO:0000313" key="2">
    <source>
        <dbReference type="Proteomes" id="UP001238973"/>
    </source>
</evidence>
<name>A0AAJ1QRJ3_9BACI</name>
<accession>A0AAJ1QRJ3</accession>